<dbReference type="InterPro" id="IPR020841">
    <property type="entry name" value="PKS_Beta-ketoAc_synthase_dom"/>
</dbReference>
<dbReference type="InterPro" id="IPR036736">
    <property type="entry name" value="ACP-like_sf"/>
</dbReference>
<dbReference type="InterPro" id="IPR013968">
    <property type="entry name" value="PKS_KR"/>
</dbReference>
<evidence type="ECO:0000256" key="5">
    <source>
        <dbReference type="ARBA" id="ARBA00023268"/>
    </source>
</evidence>
<dbReference type="PROSITE" id="PS52019">
    <property type="entry name" value="PKS_MFAS_DH"/>
    <property type="match status" value="1"/>
</dbReference>
<dbReference type="PANTHER" id="PTHR43775">
    <property type="entry name" value="FATTY ACID SYNTHASE"/>
    <property type="match status" value="1"/>
</dbReference>
<dbReference type="PROSITE" id="PS00606">
    <property type="entry name" value="KS3_1"/>
    <property type="match status" value="1"/>
</dbReference>
<dbReference type="InterPro" id="IPR016039">
    <property type="entry name" value="Thiolase-like"/>
</dbReference>
<keyword evidence="1" id="KW-0596">Phosphopantetheine</keyword>
<dbReference type="Gene3D" id="3.40.47.10">
    <property type="match status" value="1"/>
</dbReference>
<dbReference type="SMART" id="SM00826">
    <property type="entry name" value="PKS_DH"/>
    <property type="match status" value="1"/>
</dbReference>
<dbReference type="InterPro" id="IPR036291">
    <property type="entry name" value="NAD(P)-bd_dom_sf"/>
</dbReference>
<dbReference type="Pfam" id="PF00698">
    <property type="entry name" value="Acyl_transf_1"/>
    <property type="match status" value="1"/>
</dbReference>
<dbReference type="InterPro" id="IPR050091">
    <property type="entry name" value="PKS_NRPS_Biosynth_Enz"/>
</dbReference>
<dbReference type="InterPro" id="IPR020807">
    <property type="entry name" value="PKS_DH"/>
</dbReference>
<dbReference type="Gene3D" id="3.10.129.110">
    <property type="entry name" value="Polyketide synthase dehydratase"/>
    <property type="match status" value="1"/>
</dbReference>
<dbReference type="Pfam" id="PF16197">
    <property type="entry name" value="KAsynt_C_assoc"/>
    <property type="match status" value="1"/>
</dbReference>
<evidence type="ECO:0000313" key="12">
    <source>
        <dbReference type="Proteomes" id="UP001058003"/>
    </source>
</evidence>
<dbReference type="InterPro" id="IPR020843">
    <property type="entry name" value="ER"/>
</dbReference>
<dbReference type="PROSITE" id="PS52004">
    <property type="entry name" value="KS3_2"/>
    <property type="match status" value="1"/>
</dbReference>
<dbReference type="GO" id="GO:0031177">
    <property type="term" value="F:phosphopantetheine binding"/>
    <property type="evidence" value="ECO:0007669"/>
    <property type="project" value="InterPro"/>
</dbReference>
<dbReference type="InterPro" id="IPR013149">
    <property type="entry name" value="ADH-like_C"/>
</dbReference>
<dbReference type="Pfam" id="PF08659">
    <property type="entry name" value="KR"/>
    <property type="match status" value="1"/>
</dbReference>
<dbReference type="PROSITE" id="PS50075">
    <property type="entry name" value="CARRIER"/>
    <property type="match status" value="1"/>
</dbReference>
<dbReference type="CDD" id="cd00833">
    <property type="entry name" value="PKS"/>
    <property type="match status" value="1"/>
</dbReference>
<dbReference type="InterPro" id="IPR016036">
    <property type="entry name" value="Malonyl_transacylase_ACP-bd"/>
</dbReference>
<dbReference type="SMART" id="SM00829">
    <property type="entry name" value="PKS_ER"/>
    <property type="match status" value="1"/>
</dbReference>
<dbReference type="GO" id="GO:0004315">
    <property type="term" value="F:3-oxoacyl-[acyl-carrier-protein] synthase activity"/>
    <property type="evidence" value="ECO:0007669"/>
    <property type="project" value="InterPro"/>
</dbReference>
<dbReference type="SMART" id="SM00823">
    <property type="entry name" value="PKS_PP"/>
    <property type="match status" value="1"/>
</dbReference>
<evidence type="ECO:0000256" key="4">
    <source>
        <dbReference type="ARBA" id="ARBA00022857"/>
    </source>
</evidence>
<sequence>MSHDAPKRIAVVGMAGRFPGASDVDALWRLLTDGQEAIVPVPADRWDRTAQLDPEKSVQDVGGFIDGVDLFDPTFFGISPREAEDVDPQHRVLLEEVWRALEDAGTPAATLRGTRTGVYVGSSWHDYELLRKDRGTPTTQHSTVGTAMDMLSARISYLLKLTGPSLTVETGCSSSMVALHLACQALRHGEVDGAFVGGVNLILSSDGSVGLTHFGGLSPDGRCKAFSSSANGFVRGEGVVALYLKTLDRAIADGDHIRGVIVATGANNDGGGDGLVVPNPAGQEDLLRRVYDEAGVPLSDVVYIEAHGTGTGRGDPIEATAIGRALASRRDPGAAPLALGSVKTNIGHLEPTAGLAGLVKVLLAARHGTVPASLHSAELNPDIPFDELRLTVARQPLPLPTDRPAYLGVNSFGWGGTNAHAVVAAGAAVPEPAGRPAGGPAGALGIPAVVAVSGHTEDSLRERAAQLGDAAAAVTGPAGLAAFAGALGRHRDHFTHRAGVVADSVESLRDRLAELAGTATDAGAELPGVHTGRPRTHGRTAFVYPGQGAQWGAMGRQLYAQSPTFAAAIDRCADALSAFVDWDLRAVVSGTAGDGWLEHLDMIQPTLWGVSVALTELWRAAGVEPDVVVGHSQGEVTAATIAGILSLRDAARIVATRSRLALRATGKGRMLAVDLDLDGARAALAGFEDLVSVAVNNGPTSCVLSGETEAVLTLKEILDAEGTFCRLVNVDYASHSPQMDVLLDDLRAELHGVAPRTGAVPLMSTVDLRSCAGPELGGDYWARNLRQPVLFADAMARLFDDGVTHVVEISPHPILVPALEQLAALRAEPPAVLGTMRRDTGAPADIAGAFARAYVAGLAPFAGPSGTPEAAVPPYPWQRKRYWIASGTRTAGASTGFEPALEPATTETGVWQGAVDVSTAALPWIGDHRVHDAVVLPGAAMLALALSTGRARTGALPGRLDRVAFHRDLTLPSGTDEPVRVAVVLRDDVTGGGSFTLLSRAPGATDWTTHATARLAPAAPAEPPRFPAHLADGRDGAEDHPVDALYAACTARGLNYGPAFQGVTAVTVVGDEALGTVRLPDRCRAGARPHGLHPALWDAALQVSLALYPGDAAVVPTGVASVAVLRDPAEPVTEVYSHVVRRDATTCDLVLYDAGREPLLAMTGLTFAVLPAGDRSDGMAQRLHRLRFDLDAGVPAADGPVGSWLLAAPADGGRAEAFAAALRAAGADVAVSAGGSVPAGVEPDVVVFLAPDAGAGLAAQRAGLLELTELVRASVRRAVPPRLAVVTTGAQDVRAGDVPDPGAALYWGYTRVLRREHGELSPVLVDVDADPSWAAACAAELLHGGGDGGPAAAEDQVVLRGGDRFVGRLVRGTPEPDAERPAVVWRTPPQPFRLVADRPGFWDGLVYKPLARLAPGAGEVEVEVDAAALNFIDVMKAMGTYPGIEGRAARLGGECAGRVTRVGPGVTGFAVGDRVVGCAFGAFASHVTLPAAHCAVIPDAMSDADAAALPLVLMTAWYGLNDLARLEPGETVLIHSATGGLGLAAIAVARHLGAEVVATAGTEHKRARLRAMGIASVFDSRDLSWADEVRAATGGRGVDVVLNSLTGAAIPLGLDVLAEDGRFVEVGKKDIYAGRTISLDAFRKGVSLASVDLAGLMERRPARFAKLLADVWARVGTGEGWTLPVLPYPFADAAEALRTMGRGTHIGKFVLVEPASVRSVAPDPLPGGRLRADGTYVISGGLGALGLSLAEDFAARGAGAVALLGRREPGPDAAARIDALRAGGTQVTTVAVDVADEAATVTALDKLRRELPPLRGVVHAAGLLEDATIGNLEAAQVERVLRPKVDGARHLDAATRDDPLDLFVLFSSGAALVGNAGQAAYAAGNAYLDALAARRVAEGRPALSVQWGPFEAIGLAAADDNRGARLAERGMTGFTVQEAWPALAALLTAPAGGVPVVGYLPMNLRQWFDAYPDTAAQPSWRVLREEARSGGTAGGSGSAALLAQLRAGTEAERLVLVESRVKELAGRVLRLDPAAIDRDAPFKSLGLDSLMGLELRNRLEGAFGLRLSPTLLWSYGTSQALAGVLCERLFAEPAA</sequence>
<dbReference type="Pfam" id="PF21089">
    <property type="entry name" value="PKS_DH_N"/>
    <property type="match status" value="1"/>
</dbReference>
<dbReference type="InterPro" id="IPR014031">
    <property type="entry name" value="Ketoacyl_synth_C"/>
</dbReference>
<evidence type="ECO:0000259" key="10">
    <source>
        <dbReference type="PROSITE" id="PS52019"/>
    </source>
</evidence>
<dbReference type="Pfam" id="PF00550">
    <property type="entry name" value="PP-binding"/>
    <property type="match status" value="1"/>
</dbReference>
<dbReference type="SMART" id="SM00827">
    <property type="entry name" value="PKS_AT"/>
    <property type="match status" value="1"/>
</dbReference>
<dbReference type="Pfam" id="PF00109">
    <property type="entry name" value="ketoacyl-synt"/>
    <property type="match status" value="1"/>
</dbReference>
<dbReference type="SUPFAM" id="SSF51735">
    <property type="entry name" value="NAD(P)-binding Rossmann-fold domains"/>
    <property type="match status" value="3"/>
</dbReference>
<keyword evidence="4" id="KW-0521">NADP</keyword>
<dbReference type="InterPro" id="IPR049900">
    <property type="entry name" value="PKS_mFAS_DH"/>
</dbReference>
<dbReference type="CDD" id="cd05195">
    <property type="entry name" value="enoyl_red"/>
    <property type="match status" value="1"/>
</dbReference>
<dbReference type="InterPro" id="IPR057326">
    <property type="entry name" value="KR_dom"/>
</dbReference>
<evidence type="ECO:0000256" key="6">
    <source>
        <dbReference type="ARBA" id="ARBA00023315"/>
    </source>
</evidence>
<dbReference type="SUPFAM" id="SSF52151">
    <property type="entry name" value="FabD/lysophospholipase-like"/>
    <property type="match status" value="1"/>
</dbReference>
<keyword evidence="12" id="KW-1185">Reference proteome</keyword>
<dbReference type="InterPro" id="IPR014043">
    <property type="entry name" value="Acyl_transferase_dom"/>
</dbReference>
<dbReference type="GO" id="GO:0005886">
    <property type="term" value="C:plasma membrane"/>
    <property type="evidence" value="ECO:0007669"/>
    <property type="project" value="TreeGrafter"/>
</dbReference>
<evidence type="ECO:0000256" key="1">
    <source>
        <dbReference type="ARBA" id="ARBA00022450"/>
    </source>
</evidence>
<dbReference type="InterPro" id="IPR018201">
    <property type="entry name" value="Ketoacyl_synth_AS"/>
</dbReference>
<dbReference type="Proteomes" id="UP001058003">
    <property type="component" value="Chromosome"/>
</dbReference>
<organism evidence="11 12">
    <name type="scientific">Dactylosporangium aurantiacum</name>
    <dbReference type="NCBI Taxonomy" id="35754"/>
    <lineage>
        <taxon>Bacteria</taxon>
        <taxon>Bacillati</taxon>
        <taxon>Actinomycetota</taxon>
        <taxon>Actinomycetes</taxon>
        <taxon>Micromonosporales</taxon>
        <taxon>Micromonosporaceae</taxon>
        <taxon>Dactylosporangium</taxon>
    </lineage>
</organism>
<evidence type="ECO:0000313" key="11">
    <source>
        <dbReference type="EMBL" id="UWZ58457.1"/>
    </source>
</evidence>
<dbReference type="InterPro" id="IPR009081">
    <property type="entry name" value="PP-bd_ACP"/>
</dbReference>
<dbReference type="RefSeq" id="WP_033364679.1">
    <property type="nucleotide sequence ID" value="NZ_CP073767.1"/>
</dbReference>
<dbReference type="GO" id="GO:0016491">
    <property type="term" value="F:oxidoreductase activity"/>
    <property type="evidence" value="ECO:0007669"/>
    <property type="project" value="InterPro"/>
</dbReference>
<protein>
    <submittedName>
        <fullName evidence="11">Type I polyketide synthase</fullName>
    </submittedName>
</protein>
<dbReference type="GO" id="GO:0004312">
    <property type="term" value="F:fatty acid synthase activity"/>
    <property type="evidence" value="ECO:0007669"/>
    <property type="project" value="TreeGrafter"/>
</dbReference>
<evidence type="ECO:0000256" key="2">
    <source>
        <dbReference type="ARBA" id="ARBA00022553"/>
    </source>
</evidence>
<dbReference type="Gene3D" id="1.10.1200.10">
    <property type="entry name" value="ACP-like"/>
    <property type="match status" value="1"/>
</dbReference>
<dbReference type="Pfam" id="PF00107">
    <property type="entry name" value="ADH_zinc_N"/>
    <property type="match status" value="1"/>
</dbReference>
<feature type="active site" description="Proton acceptor; for dehydratase activity" evidence="7">
    <location>
        <position position="928"/>
    </location>
</feature>
<dbReference type="PANTHER" id="PTHR43775:SF37">
    <property type="entry name" value="SI:DKEY-61P9.11"/>
    <property type="match status" value="1"/>
</dbReference>
<keyword evidence="6" id="KW-0012">Acyltransferase</keyword>
<dbReference type="SUPFAM" id="SSF53901">
    <property type="entry name" value="Thiolase-like"/>
    <property type="match status" value="1"/>
</dbReference>
<feature type="domain" description="Ketosynthase family 3 (KS3)" evidence="9">
    <location>
        <begin position="6"/>
        <end position="425"/>
    </location>
</feature>
<dbReference type="SUPFAM" id="SSF47336">
    <property type="entry name" value="ACP-like"/>
    <property type="match status" value="1"/>
</dbReference>
<dbReference type="Gene3D" id="3.40.366.10">
    <property type="entry name" value="Malonyl-Coenzyme A Acyl Carrier Protein, domain 2"/>
    <property type="match status" value="1"/>
</dbReference>
<dbReference type="GO" id="GO:0071770">
    <property type="term" value="P:DIM/DIP cell wall layer assembly"/>
    <property type="evidence" value="ECO:0007669"/>
    <property type="project" value="TreeGrafter"/>
</dbReference>
<dbReference type="SMART" id="SM00822">
    <property type="entry name" value="PKS_KR"/>
    <property type="match status" value="1"/>
</dbReference>
<dbReference type="FunFam" id="3.40.366.10:FF:000002">
    <property type="entry name" value="Probable polyketide synthase 2"/>
    <property type="match status" value="1"/>
</dbReference>
<feature type="active site" description="Proton donor; for dehydratase activity" evidence="7">
    <location>
        <position position="1098"/>
    </location>
</feature>
<dbReference type="Gene3D" id="3.40.50.720">
    <property type="entry name" value="NAD(P)-binding Rossmann-like Domain"/>
    <property type="match status" value="3"/>
</dbReference>
<dbReference type="Pfam" id="PF02801">
    <property type="entry name" value="Ketoacyl-synt_C"/>
    <property type="match status" value="1"/>
</dbReference>
<name>A0A9Q9ILP7_9ACTN</name>
<keyword evidence="2" id="KW-0597">Phosphoprotein</keyword>
<dbReference type="SMART" id="SM00825">
    <property type="entry name" value="PKS_KS"/>
    <property type="match status" value="1"/>
</dbReference>
<dbReference type="EMBL" id="CP073767">
    <property type="protein sequence ID" value="UWZ58457.1"/>
    <property type="molecule type" value="Genomic_DNA"/>
</dbReference>
<dbReference type="FunFam" id="3.40.50.720:FF:000209">
    <property type="entry name" value="Polyketide synthase Pks12"/>
    <property type="match status" value="1"/>
</dbReference>
<dbReference type="PROSITE" id="PS00012">
    <property type="entry name" value="PHOSPHOPANTETHEINE"/>
    <property type="match status" value="1"/>
</dbReference>
<gene>
    <name evidence="11" type="ORF">Daura_21120</name>
</gene>
<dbReference type="InterPro" id="IPR042104">
    <property type="entry name" value="PKS_dehydratase_sf"/>
</dbReference>
<dbReference type="Pfam" id="PF14765">
    <property type="entry name" value="PS-DH"/>
    <property type="match status" value="1"/>
</dbReference>
<feature type="domain" description="PKS/mFAS DH" evidence="10">
    <location>
        <begin position="894"/>
        <end position="1176"/>
    </location>
</feature>
<keyword evidence="3" id="KW-0808">Transferase</keyword>
<evidence type="ECO:0000259" key="9">
    <source>
        <dbReference type="PROSITE" id="PS52004"/>
    </source>
</evidence>
<dbReference type="OrthoDB" id="9778690at2"/>
<dbReference type="InterPro" id="IPR049551">
    <property type="entry name" value="PKS_DH_C"/>
</dbReference>
<dbReference type="Pfam" id="PF08240">
    <property type="entry name" value="ADH_N"/>
    <property type="match status" value="1"/>
</dbReference>
<dbReference type="KEGG" id="daur:Daura_21120"/>
<dbReference type="SMART" id="SM01294">
    <property type="entry name" value="PKS_PP_betabranch"/>
    <property type="match status" value="1"/>
</dbReference>
<dbReference type="InterPro" id="IPR014030">
    <property type="entry name" value="Ketoacyl_synth_N"/>
</dbReference>
<feature type="region of interest" description="N-terminal hotdog fold" evidence="7">
    <location>
        <begin position="894"/>
        <end position="1022"/>
    </location>
</feature>
<dbReference type="GO" id="GO:0005737">
    <property type="term" value="C:cytoplasm"/>
    <property type="evidence" value="ECO:0007669"/>
    <property type="project" value="TreeGrafter"/>
</dbReference>
<dbReference type="Gene3D" id="3.90.180.10">
    <property type="entry name" value="Medium-chain alcohol dehydrogenases, catalytic domain"/>
    <property type="match status" value="1"/>
</dbReference>
<evidence type="ECO:0000256" key="3">
    <source>
        <dbReference type="ARBA" id="ARBA00022679"/>
    </source>
</evidence>
<dbReference type="Gene3D" id="3.30.70.3290">
    <property type="match status" value="1"/>
</dbReference>
<dbReference type="InterPro" id="IPR016035">
    <property type="entry name" value="Acyl_Trfase/lysoPLipase"/>
</dbReference>
<proteinExistence type="predicted"/>
<evidence type="ECO:0000259" key="8">
    <source>
        <dbReference type="PROSITE" id="PS50075"/>
    </source>
</evidence>
<dbReference type="GO" id="GO:0006633">
    <property type="term" value="P:fatty acid biosynthetic process"/>
    <property type="evidence" value="ECO:0007669"/>
    <property type="project" value="InterPro"/>
</dbReference>
<dbReference type="InterPro" id="IPR032821">
    <property type="entry name" value="PKS_assoc"/>
</dbReference>
<feature type="domain" description="Carrier" evidence="8">
    <location>
        <begin position="2015"/>
        <end position="2089"/>
    </location>
</feature>
<dbReference type="InterPro" id="IPR011032">
    <property type="entry name" value="GroES-like_sf"/>
</dbReference>
<keyword evidence="5" id="KW-0511">Multifunctional enzyme</keyword>
<evidence type="ECO:0000256" key="7">
    <source>
        <dbReference type="PROSITE-ProRule" id="PRU01363"/>
    </source>
</evidence>
<dbReference type="InterPro" id="IPR020806">
    <property type="entry name" value="PKS_PP-bd"/>
</dbReference>
<dbReference type="InterPro" id="IPR049552">
    <property type="entry name" value="PKS_DH_N"/>
</dbReference>
<dbReference type="InterPro" id="IPR013154">
    <property type="entry name" value="ADH-like_N"/>
</dbReference>
<dbReference type="InterPro" id="IPR006162">
    <property type="entry name" value="Ppantetheine_attach_site"/>
</dbReference>
<reference evidence="11" key="1">
    <citation type="submission" date="2021-04" db="EMBL/GenBank/DDBJ databases">
        <title>Dactylosporangium aurantiacum NRRL B-8018 full assembly.</title>
        <authorList>
            <person name="Hartkoorn R.C."/>
            <person name="Beaudoing E."/>
            <person name="Hot D."/>
        </authorList>
    </citation>
    <scope>NUCLEOTIDE SEQUENCE</scope>
    <source>
        <strain evidence="11">NRRL B-8018</strain>
    </source>
</reference>
<feature type="region of interest" description="C-terminal hotdog fold" evidence="7">
    <location>
        <begin position="1037"/>
        <end position="1176"/>
    </location>
</feature>
<dbReference type="SUPFAM" id="SSF55048">
    <property type="entry name" value="Probable ACP-binding domain of malonyl-CoA ACP transacylase"/>
    <property type="match status" value="1"/>
</dbReference>
<dbReference type="SUPFAM" id="SSF50129">
    <property type="entry name" value="GroES-like"/>
    <property type="match status" value="1"/>
</dbReference>
<accession>A0A9Q9ILP7</accession>
<dbReference type="InterPro" id="IPR001227">
    <property type="entry name" value="Ac_transferase_dom_sf"/>
</dbReference>